<comment type="subcellular location">
    <subcellularLocation>
        <location evidence="1">Secreted</location>
    </subcellularLocation>
</comment>
<feature type="domain" description="WxxW" evidence="6">
    <location>
        <begin position="41"/>
        <end position="125"/>
    </location>
</feature>
<dbReference type="AlphaFoldDB" id="A0A3Q3AYC0"/>
<evidence type="ECO:0000313" key="8">
    <source>
        <dbReference type="Proteomes" id="UP000264800"/>
    </source>
</evidence>
<dbReference type="InterPro" id="IPR025155">
    <property type="entry name" value="WxxW_domain"/>
</dbReference>
<keyword evidence="8" id="KW-1185">Reference proteome</keyword>
<accession>A0A3Q3AYC0</accession>
<protein>
    <submittedName>
        <fullName evidence="7">Uncharacterized LOC108233388</fullName>
    </submittedName>
</protein>
<sequence>TFCFLLQLSLAFAAVLLLASPGPSEGATPVCCTNPAYVQAWTPWFDRDNPSGTGDWETHSDLQNENPGKICDIPRDIEAATLSGLSVGQAGEAILINDKTTGFVCRNLDQSNDKECSDYKVRFSCAPATCEEVCWTNWYNRDRPSGTGDWETLIDLQKQYPGQICAEPLYIEAVTVVGETPAILTGDNILFYSPTKGFVCRNQDQKSGYCKDYKVRFGCHCSSLSQIAANMVKN</sequence>
<dbReference type="PANTHER" id="PTHR15031:SF4">
    <property type="entry name" value="CARTILAGE INTERMEDIATE LAYER PROTEIN 1"/>
    <property type="match status" value="1"/>
</dbReference>
<feature type="chain" id="PRO_5018717443" evidence="5">
    <location>
        <begin position="27"/>
        <end position="234"/>
    </location>
</feature>
<keyword evidence="2" id="KW-0964">Secreted</keyword>
<dbReference type="InterPro" id="IPR039675">
    <property type="entry name" value="CILP1/CILP2"/>
</dbReference>
<keyword evidence="4" id="KW-0325">Glycoprotein</keyword>
<dbReference type="Ensembl" id="ENSKMAT00000022463.1">
    <property type="protein sequence ID" value="ENSKMAP00000022178.1"/>
    <property type="gene ID" value="ENSKMAG00000016484.1"/>
</dbReference>
<evidence type="ECO:0000313" key="7">
    <source>
        <dbReference type="Ensembl" id="ENSKMAP00000022178.1"/>
    </source>
</evidence>
<evidence type="ECO:0000256" key="3">
    <source>
        <dbReference type="ARBA" id="ARBA00022729"/>
    </source>
</evidence>
<evidence type="ECO:0000256" key="2">
    <source>
        <dbReference type="ARBA" id="ARBA00022525"/>
    </source>
</evidence>
<organism evidence="7 8">
    <name type="scientific">Kryptolebias marmoratus</name>
    <name type="common">Mangrove killifish</name>
    <name type="synonym">Rivulus marmoratus</name>
    <dbReference type="NCBI Taxonomy" id="37003"/>
    <lineage>
        <taxon>Eukaryota</taxon>
        <taxon>Metazoa</taxon>
        <taxon>Chordata</taxon>
        <taxon>Craniata</taxon>
        <taxon>Vertebrata</taxon>
        <taxon>Euteleostomi</taxon>
        <taxon>Actinopterygii</taxon>
        <taxon>Neopterygii</taxon>
        <taxon>Teleostei</taxon>
        <taxon>Neoteleostei</taxon>
        <taxon>Acanthomorphata</taxon>
        <taxon>Ovalentaria</taxon>
        <taxon>Atherinomorphae</taxon>
        <taxon>Cyprinodontiformes</taxon>
        <taxon>Rivulidae</taxon>
        <taxon>Kryptolebias</taxon>
    </lineage>
</organism>
<evidence type="ECO:0000256" key="5">
    <source>
        <dbReference type="SAM" id="SignalP"/>
    </source>
</evidence>
<dbReference type="Proteomes" id="UP000264800">
    <property type="component" value="Unplaced"/>
</dbReference>
<name>A0A3Q3AYC0_KRYMA</name>
<feature type="domain" description="WxxW" evidence="6">
    <location>
        <begin position="135"/>
        <end position="219"/>
    </location>
</feature>
<reference evidence="7" key="1">
    <citation type="submission" date="2025-08" db="UniProtKB">
        <authorList>
            <consortium name="Ensembl"/>
        </authorList>
    </citation>
    <scope>IDENTIFICATION</scope>
</reference>
<dbReference type="OMA" id="RFACHAP"/>
<evidence type="ECO:0000256" key="4">
    <source>
        <dbReference type="ARBA" id="ARBA00023180"/>
    </source>
</evidence>
<proteinExistence type="predicted"/>
<evidence type="ECO:0000256" key="1">
    <source>
        <dbReference type="ARBA" id="ARBA00004613"/>
    </source>
</evidence>
<reference evidence="7" key="2">
    <citation type="submission" date="2025-09" db="UniProtKB">
        <authorList>
            <consortium name="Ensembl"/>
        </authorList>
    </citation>
    <scope>IDENTIFICATION</scope>
</reference>
<dbReference type="Pfam" id="PF13330">
    <property type="entry name" value="Mucin2_WxxW"/>
    <property type="match status" value="2"/>
</dbReference>
<keyword evidence="3 5" id="KW-0732">Signal</keyword>
<dbReference type="GO" id="GO:0005576">
    <property type="term" value="C:extracellular region"/>
    <property type="evidence" value="ECO:0007669"/>
    <property type="project" value="UniProtKB-SubCell"/>
</dbReference>
<dbReference type="PANTHER" id="PTHR15031">
    <property type="entry name" value="CARTILAGE INTERMEDIATE LAYER PROTEIN CLIP"/>
    <property type="match status" value="1"/>
</dbReference>
<dbReference type="GeneTree" id="ENSGT00390000008152"/>
<evidence type="ECO:0000259" key="6">
    <source>
        <dbReference type="Pfam" id="PF13330"/>
    </source>
</evidence>
<feature type="signal peptide" evidence="5">
    <location>
        <begin position="1"/>
        <end position="26"/>
    </location>
</feature>